<sequence>MSPRSVITDDSDDDISDLEVSFGNKEVYVIEVDDANDKSIISLLNDSVMPDGFTLFNTKKMPDQGTTTLSCNLQMFSHVWRGEFNPVSASKQTVSDLFEVIIKKICYKLRKMSPCSLCSLDFDIDLPEENELQISLTGVCCGLEAVTESISDAVFESSTVNKNHLLKMMHNVSNISGQSEGEDMMFHMEEVSSETNTGHHPGTQSSHVNHSGDQTSHSSKPRHWVEITPLSFVPGTKVERYLGNYNFFFIRETTSLREMGGLSGFMQAFIAEVLCNVRANVSALGGNGLVTYRMSQCVLLCNPHKNQSQCLINVSGDAVVLGLEEETIIVEPVRKNSTSPLPTHTS</sequence>
<keyword evidence="5" id="KW-1185">Reference proteome</keyword>
<evidence type="ECO:0000313" key="4">
    <source>
        <dbReference type="EMBL" id="KAK3095536.1"/>
    </source>
</evidence>
<comment type="caution">
    <text evidence="4">The sequence shown here is derived from an EMBL/GenBank/DDBJ whole genome shotgun (WGS) entry which is preliminary data.</text>
</comment>
<reference evidence="4" key="1">
    <citation type="submission" date="2019-08" db="EMBL/GenBank/DDBJ databases">
        <title>The improved chromosome-level genome for the pearl oyster Pinctada fucata martensii using PacBio sequencing and Hi-C.</title>
        <authorList>
            <person name="Zheng Z."/>
        </authorList>
    </citation>
    <scope>NUCLEOTIDE SEQUENCE</scope>
    <source>
        <strain evidence="4">ZZ-2019</strain>
        <tissue evidence="4">Adductor muscle</tissue>
    </source>
</reference>
<dbReference type="GO" id="GO:0090314">
    <property type="term" value="P:positive regulation of protein targeting to membrane"/>
    <property type="evidence" value="ECO:0007669"/>
    <property type="project" value="TreeGrafter"/>
</dbReference>
<dbReference type="GO" id="GO:0065002">
    <property type="term" value="P:intracellular protein transmembrane transport"/>
    <property type="evidence" value="ECO:0007669"/>
    <property type="project" value="TreeGrafter"/>
</dbReference>
<accession>A0AA89BUY6</accession>
<organism evidence="4 5">
    <name type="scientific">Pinctada imbricata</name>
    <name type="common">Atlantic pearl-oyster</name>
    <name type="synonym">Pinctada martensii</name>
    <dbReference type="NCBI Taxonomy" id="66713"/>
    <lineage>
        <taxon>Eukaryota</taxon>
        <taxon>Metazoa</taxon>
        <taxon>Spiralia</taxon>
        <taxon>Lophotrochozoa</taxon>
        <taxon>Mollusca</taxon>
        <taxon>Bivalvia</taxon>
        <taxon>Autobranchia</taxon>
        <taxon>Pteriomorphia</taxon>
        <taxon>Pterioida</taxon>
        <taxon>Pterioidea</taxon>
        <taxon>Pteriidae</taxon>
        <taxon>Pinctada</taxon>
    </lineage>
</organism>
<feature type="domain" description="C2CD5 C-terminal" evidence="3">
    <location>
        <begin position="227"/>
        <end position="320"/>
    </location>
</feature>
<feature type="region of interest" description="Disordered" evidence="1">
    <location>
        <begin position="191"/>
        <end position="221"/>
    </location>
</feature>
<dbReference type="EMBL" id="VSWD01000008">
    <property type="protein sequence ID" value="KAK3095536.1"/>
    <property type="molecule type" value="Genomic_DNA"/>
</dbReference>
<name>A0AA89BUY6_PINIB</name>
<dbReference type="Pfam" id="PF23028">
    <property type="entry name" value="YbjQ_3"/>
    <property type="match status" value="1"/>
</dbReference>
<dbReference type="InterPro" id="IPR038983">
    <property type="entry name" value="C2CD5"/>
</dbReference>
<feature type="compositionally biased region" description="Polar residues" evidence="1">
    <location>
        <begin position="193"/>
        <end position="218"/>
    </location>
</feature>
<dbReference type="PANTHER" id="PTHR37412">
    <property type="entry name" value="C2 DOMAIN-CONTAINING PROTEIN 5"/>
    <property type="match status" value="1"/>
</dbReference>
<dbReference type="Pfam" id="PF23128">
    <property type="entry name" value="YbjQ_4"/>
    <property type="match status" value="1"/>
</dbReference>
<gene>
    <name evidence="4" type="ORF">FSP39_015840</name>
</gene>
<proteinExistence type="predicted"/>
<dbReference type="PANTHER" id="PTHR37412:SF2">
    <property type="entry name" value="C2 DOMAIN-CONTAINING PROTEIN 5"/>
    <property type="match status" value="1"/>
</dbReference>
<evidence type="ECO:0000313" key="5">
    <source>
        <dbReference type="Proteomes" id="UP001186944"/>
    </source>
</evidence>
<dbReference type="InterPro" id="IPR057815">
    <property type="entry name" value="C2CD5_C"/>
</dbReference>
<evidence type="ECO:0000259" key="3">
    <source>
        <dbReference type="Pfam" id="PF23128"/>
    </source>
</evidence>
<dbReference type="GO" id="GO:0072659">
    <property type="term" value="P:protein localization to plasma membrane"/>
    <property type="evidence" value="ECO:0007669"/>
    <property type="project" value="TreeGrafter"/>
</dbReference>
<evidence type="ECO:0000259" key="2">
    <source>
        <dbReference type="Pfam" id="PF23028"/>
    </source>
</evidence>
<protein>
    <submittedName>
        <fullName evidence="4">Uncharacterized protein</fullName>
    </submittedName>
</protein>
<dbReference type="GO" id="GO:0005544">
    <property type="term" value="F:calcium-dependent phospholipid binding"/>
    <property type="evidence" value="ECO:0007669"/>
    <property type="project" value="InterPro"/>
</dbReference>
<dbReference type="GO" id="GO:0031340">
    <property type="term" value="P:positive regulation of vesicle fusion"/>
    <property type="evidence" value="ECO:0007669"/>
    <property type="project" value="TreeGrafter"/>
</dbReference>
<dbReference type="GO" id="GO:0010828">
    <property type="term" value="P:positive regulation of D-glucose transmembrane transport"/>
    <property type="evidence" value="ECO:0007669"/>
    <property type="project" value="TreeGrafter"/>
</dbReference>
<dbReference type="GO" id="GO:0005509">
    <property type="term" value="F:calcium ion binding"/>
    <property type="evidence" value="ECO:0007669"/>
    <property type="project" value="TreeGrafter"/>
</dbReference>
<evidence type="ECO:0000256" key="1">
    <source>
        <dbReference type="SAM" id="MobiDB-lite"/>
    </source>
</evidence>
<dbReference type="AlphaFoldDB" id="A0AA89BUY6"/>
<dbReference type="InterPro" id="IPR056430">
    <property type="entry name" value="C2CD5_YbjQ-like_dom"/>
</dbReference>
<dbReference type="GO" id="GO:0005886">
    <property type="term" value="C:plasma membrane"/>
    <property type="evidence" value="ECO:0007669"/>
    <property type="project" value="TreeGrafter"/>
</dbReference>
<feature type="domain" description="C2" evidence="2">
    <location>
        <begin position="50"/>
        <end position="142"/>
    </location>
</feature>
<dbReference type="Proteomes" id="UP001186944">
    <property type="component" value="Unassembled WGS sequence"/>
</dbReference>